<dbReference type="SUPFAM" id="SSF159941">
    <property type="entry name" value="MM3350-like"/>
    <property type="match status" value="1"/>
</dbReference>
<gene>
    <name evidence="2" type="ORF">FUAX_37740</name>
</gene>
<evidence type="ECO:0000313" key="3">
    <source>
        <dbReference type="Proteomes" id="UP001348817"/>
    </source>
</evidence>
<organism evidence="2 3">
    <name type="scientific">Fulvitalea axinellae</name>
    <dbReference type="NCBI Taxonomy" id="1182444"/>
    <lineage>
        <taxon>Bacteria</taxon>
        <taxon>Pseudomonadati</taxon>
        <taxon>Bacteroidota</taxon>
        <taxon>Cytophagia</taxon>
        <taxon>Cytophagales</taxon>
        <taxon>Persicobacteraceae</taxon>
        <taxon>Fulvitalea</taxon>
    </lineage>
</organism>
<dbReference type="PANTHER" id="PTHR41878:SF1">
    <property type="entry name" value="TNPR PROTEIN"/>
    <property type="match status" value="1"/>
</dbReference>
<dbReference type="AlphaFoldDB" id="A0AAU9CWD2"/>
<dbReference type="InterPro" id="IPR012912">
    <property type="entry name" value="Plasmid_pRiA4b_Orf3-like"/>
</dbReference>
<accession>A0AAU9CWD2</accession>
<evidence type="ECO:0000313" key="2">
    <source>
        <dbReference type="EMBL" id="BDD11342.1"/>
    </source>
</evidence>
<protein>
    <recommendedName>
        <fullName evidence="1">Plasmid pRiA4b Orf3-like domain-containing protein</fullName>
    </recommendedName>
</protein>
<reference evidence="2 3" key="1">
    <citation type="submission" date="2021-12" db="EMBL/GenBank/DDBJ databases">
        <title>Genome sequencing of bacteria with rrn-lacking chromosome and rrn-plasmid.</title>
        <authorList>
            <person name="Anda M."/>
            <person name="Iwasaki W."/>
        </authorList>
    </citation>
    <scope>NUCLEOTIDE SEQUENCE [LARGE SCALE GENOMIC DNA]</scope>
    <source>
        <strain evidence="2 3">DSM 100852</strain>
    </source>
</reference>
<dbReference type="Pfam" id="PF07929">
    <property type="entry name" value="PRiA4_ORF3"/>
    <property type="match status" value="1"/>
</dbReference>
<sequence length="173" mass="20784">MILQFRIDLKYFKPPVWRRIQMDAESTFADLHEAIQVLMDWEDSHLHRFELADRTQIMPGTYTDMNPWGEDDHLHDEKTKLKQFFVKEGTVVEYRYDFGDSWDHVIKLEKILDGNVMIPVCLKGKMNSPLEDFPYCETEEEKKEALAMYGLEKYDEKHFDLDEINRGLQERFR</sequence>
<dbReference type="Gene3D" id="3.10.290.30">
    <property type="entry name" value="MM3350-like"/>
    <property type="match status" value="1"/>
</dbReference>
<dbReference type="RefSeq" id="WP_338392841.1">
    <property type="nucleotide sequence ID" value="NZ_AP025314.1"/>
</dbReference>
<dbReference type="EMBL" id="AP025314">
    <property type="protein sequence ID" value="BDD11342.1"/>
    <property type="molecule type" value="Genomic_DNA"/>
</dbReference>
<keyword evidence="3" id="KW-1185">Reference proteome</keyword>
<dbReference type="PANTHER" id="PTHR41878">
    <property type="entry name" value="LEXA REPRESSOR-RELATED"/>
    <property type="match status" value="1"/>
</dbReference>
<dbReference type="InterPro" id="IPR024047">
    <property type="entry name" value="MM3350-like_sf"/>
</dbReference>
<evidence type="ECO:0000259" key="1">
    <source>
        <dbReference type="Pfam" id="PF07929"/>
    </source>
</evidence>
<dbReference type="KEGG" id="fax:FUAX_37740"/>
<feature type="domain" description="Plasmid pRiA4b Orf3-like" evidence="1">
    <location>
        <begin position="2"/>
        <end position="162"/>
    </location>
</feature>
<name>A0AAU9CWD2_9BACT</name>
<proteinExistence type="predicted"/>
<dbReference type="Proteomes" id="UP001348817">
    <property type="component" value="Chromosome"/>
</dbReference>